<proteinExistence type="predicted"/>
<protein>
    <recommendedName>
        <fullName evidence="3">ATP-binding protein</fullName>
    </recommendedName>
</protein>
<accession>A0ABR7U255</accession>
<dbReference type="Proteomes" id="UP000639516">
    <property type="component" value="Unassembled WGS sequence"/>
</dbReference>
<organism evidence="1 2">
    <name type="scientific">Bradyrhizobium campsiandrae</name>
    <dbReference type="NCBI Taxonomy" id="1729892"/>
    <lineage>
        <taxon>Bacteria</taxon>
        <taxon>Pseudomonadati</taxon>
        <taxon>Pseudomonadota</taxon>
        <taxon>Alphaproteobacteria</taxon>
        <taxon>Hyphomicrobiales</taxon>
        <taxon>Nitrobacteraceae</taxon>
        <taxon>Bradyrhizobium</taxon>
    </lineage>
</organism>
<dbReference type="Gene3D" id="3.40.50.300">
    <property type="entry name" value="P-loop containing nucleotide triphosphate hydrolases"/>
    <property type="match status" value="1"/>
</dbReference>
<dbReference type="SUPFAM" id="SSF48452">
    <property type="entry name" value="TPR-like"/>
    <property type="match status" value="1"/>
</dbReference>
<gene>
    <name evidence="1" type="ORF">HA482_04630</name>
</gene>
<evidence type="ECO:0008006" key="3">
    <source>
        <dbReference type="Google" id="ProtNLM"/>
    </source>
</evidence>
<comment type="caution">
    <text evidence="1">The sequence shown here is derived from an EMBL/GenBank/DDBJ whole genome shotgun (WGS) entry which is preliminary data.</text>
</comment>
<evidence type="ECO:0000313" key="1">
    <source>
        <dbReference type="EMBL" id="MBC9977504.1"/>
    </source>
</evidence>
<evidence type="ECO:0000313" key="2">
    <source>
        <dbReference type="Proteomes" id="UP000639516"/>
    </source>
</evidence>
<dbReference type="Gene3D" id="1.25.40.10">
    <property type="entry name" value="Tetratricopeptide repeat domain"/>
    <property type="match status" value="1"/>
</dbReference>
<dbReference type="EMBL" id="JAATTO010000005">
    <property type="protein sequence ID" value="MBC9977504.1"/>
    <property type="molecule type" value="Genomic_DNA"/>
</dbReference>
<keyword evidence="2" id="KW-1185">Reference proteome</keyword>
<dbReference type="InterPro" id="IPR011990">
    <property type="entry name" value="TPR-like_helical_dom_sf"/>
</dbReference>
<dbReference type="RefSeq" id="WP_188106978.1">
    <property type="nucleotide sequence ID" value="NZ_JAANIH010000067.1"/>
</dbReference>
<name>A0ABR7U255_9BRAD</name>
<dbReference type="InterPro" id="IPR027417">
    <property type="entry name" value="P-loop_NTPase"/>
</dbReference>
<sequence length="1007" mass="112960">MSNAPDGIVVPSSDLSRQAVASIGGYAYQLLVSVDAWLSLEADGVLILEVAEDYAVLAGKALTATQVKRTSSSVSLRTPSVVETINAFWRLQSANSDLAVQSIYLTTSRIAKEKNAGFPEGIPGLRLWSDAIYDRTRLRILRDFLRTLPLSDELADWLTSASDDELCINLLSRVQWQCGAPSFRELETRTRERMRKRCEIFGILPSESDRATDAALIELLKIAAYSGRRELRRSDLVQIIESSTAYIVPAATMRRFFSRQGGPLTDSFRPPLTLRENEGGERFFFFAAENRIPLAGRESELATLEQWLNESEKFSWTLLTGPAGSGKSRLALELCLKAKTIGWHAGFFYSASEIAKPEQFRQFQAFEPTLLVWDYVMEAPVVARAVIDIIIEQHSINAFKHPVRILLIERSNSSGGWWQRFFSGHADHIRKFTRKLGESDRYLELKPLGTEALRRIVGHVLSGSEGDEEVLDDLKQIDPLGRPFFAALAADALKNGRAAPGMSIQALLNDILDREQFRWRVLARDDLDIQRHENALALATMMGGLPVPQATSGLPLEVFPFSQEAFNFALMEEMTQGKPLAKEIHPLEPDLVGEWFVLKRLVRAHPFDQRPDQLVLAAESLAILSPTAAAAFGVFRTRLAEDFPEAFVHTQLLRAPIEGAPVHTFVEWATSLANSLEHLRGQPRTAYYCLQSIKNLVPTLFASSDFQVAASAAYFNYAALLLARNRYAEAEGILHDVFEWASQRTDLPELAAVASRLGEILGEHFLAQGDIDEATRIFHSILTFAQEINLGKNEKDDVIDNAASLGLSIRESLASRDDQRRLRDLNGRLWAKPTAKRTIDMASNTGSELMFRSTESSAQEIFNELKTKSLARPDVKAIGFWAANVAYSIVRDAKDPRAFVDGIRELAYWVSHRVDWPDMLDVVYDAIDHEWITEDFKLGRAPIEALFQLWSEGVLSAAKGHEIGRNNEIHFIRKEIEDSLLEHGRLPWAQDMRRRIALIEQSFANNL</sequence>
<dbReference type="SUPFAM" id="SSF52540">
    <property type="entry name" value="P-loop containing nucleoside triphosphate hydrolases"/>
    <property type="match status" value="1"/>
</dbReference>
<reference evidence="1 2" key="1">
    <citation type="journal article" date="2020" name="Arch. Microbiol.">
        <title>Bradyrhizobium campsiandrae sp. nov., a nitrogen-fixing bacterial strain isolated from a native leguminous tree from the Amazon adapted to flooded conditions.</title>
        <authorList>
            <person name="Cabral Michel D."/>
            <person name="Martins da Costa E."/>
            <person name="Azarias Guimaraes A."/>
            <person name="Soares de Carvalho T."/>
            <person name="Santos de Castro Caputo P."/>
            <person name="Willems A."/>
            <person name="de Souza Moreira F.M."/>
        </authorList>
    </citation>
    <scope>NUCLEOTIDE SEQUENCE [LARGE SCALE GENOMIC DNA]</scope>
    <source>
        <strain evidence="2">INPA 384B</strain>
    </source>
</reference>